<keyword evidence="1" id="KW-1133">Transmembrane helix</keyword>
<evidence type="ECO:0000256" key="1">
    <source>
        <dbReference type="SAM" id="Phobius"/>
    </source>
</evidence>
<dbReference type="Proteomes" id="UP000001635">
    <property type="component" value="Chromosome"/>
</dbReference>
<dbReference type="EMBL" id="CP002955">
    <property type="protein sequence ID" value="AEL27315.1"/>
    <property type="molecule type" value="Genomic_DNA"/>
</dbReference>
<accession>G0J054</accession>
<evidence type="ECO:0000313" key="3">
    <source>
        <dbReference type="Proteomes" id="UP000001635"/>
    </source>
</evidence>
<evidence type="ECO:0000313" key="2">
    <source>
        <dbReference type="EMBL" id="AEL27315.1"/>
    </source>
</evidence>
<keyword evidence="3" id="KW-1185">Reference proteome</keyword>
<feature type="transmembrane region" description="Helical" evidence="1">
    <location>
        <begin position="51"/>
        <end position="69"/>
    </location>
</feature>
<dbReference type="RefSeq" id="WP_014021602.1">
    <property type="nucleotide sequence ID" value="NC_015914.1"/>
</dbReference>
<dbReference type="HOGENOM" id="CLU_1419378_0_0_10"/>
<keyword evidence="1" id="KW-0472">Membrane</keyword>
<feature type="transmembrane region" description="Helical" evidence="1">
    <location>
        <begin position="27"/>
        <end position="45"/>
    </location>
</feature>
<organism evidence="2 3">
    <name type="scientific">Cyclobacterium marinum (strain ATCC 25205 / DSM 745 / LMG 13164 / NCIMB 1802)</name>
    <name type="common">Flectobacillus marinus</name>
    <dbReference type="NCBI Taxonomy" id="880070"/>
    <lineage>
        <taxon>Bacteria</taxon>
        <taxon>Pseudomonadati</taxon>
        <taxon>Bacteroidota</taxon>
        <taxon>Cytophagia</taxon>
        <taxon>Cytophagales</taxon>
        <taxon>Cyclobacteriaceae</taxon>
        <taxon>Cyclobacterium</taxon>
    </lineage>
</organism>
<dbReference type="AlphaFoldDB" id="G0J054"/>
<name>G0J054_CYCMS</name>
<dbReference type="KEGG" id="cmr:Cycma_3597"/>
<gene>
    <name evidence="2" type="ordered locus">Cycma_3597</name>
</gene>
<sequence length="191" mass="22525">MNNSENHINILLDKRDSRFKSYLTRRLIQIAWYLLLLGTPTLLLVKTNGLIALYILIPFIIFWLTWDYLEERRFKYTTLFLSLNSIKGELYSENIDIENREKVITVDLSKCTVILKELRLGQFYVPGYELLVKQGSKVVYRQKDSYVIARLEIKEIADKLIDYQVEKGRQIKPISLFEKIKIKMKTLANNG</sequence>
<protein>
    <submittedName>
        <fullName evidence="2">Uncharacterized protein</fullName>
    </submittedName>
</protein>
<keyword evidence="1" id="KW-0812">Transmembrane</keyword>
<proteinExistence type="predicted"/>
<reference evidence="3" key="1">
    <citation type="submission" date="2011-07" db="EMBL/GenBank/DDBJ databases">
        <title>The complete genome of Cyclobacterium marinum DSM 745.</title>
        <authorList>
            <person name="Lucas S."/>
            <person name="Han J."/>
            <person name="Lapidus A."/>
            <person name="Bruce D."/>
            <person name="Goodwin L."/>
            <person name="Pitluck S."/>
            <person name="Peters L."/>
            <person name="Kyrpides N."/>
            <person name="Mavromatis K."/>
            <person name="Ivanova N."/>
            <person name="Ovchinnikova G."/>
            <person name="Chertkov O."/>
            <person name="Detter J.C."/>
            <person name="Tapia R."/>
            <person name="Han C."/>
            <person name="Land M."/>
            <person name="Hauser L."/>
            <person name="Markowitz V."/>
            <person name="Cheng J.-F."/>
            <person name="Hugenholtz P."/>
            <person name="Woyke T."/>
            <person name="Wu D."/>
            <person name="Tindall B."/>
            <person name="Schuetze A."/>
            <person name="Brambilla E."/>
            <person name="Klenk H.-P."/>
            <person name="Eisen J.A."/>
        </authorList>
    </citation>
    <scope>NUCLEOTIDE SEQUENCE [LARGE SCALE GENOMIC DNA]</scope>
    <source>
        <strain evidence="3">ATCC 25205 / DSM 745 / LMG 13164 / NCIMB 1802</strain>
    </source>
</reference>